<sequence length="322" mass="34912">MMTEMKPTGAGAYKAQQDIPEATLVDQQPAQGHVQGTANPWTQDAMAELSAQEGNVAEMSQIIRRGFIRKVYGILSVQLLFTCFICAAILFHQGPAVNGYATLGWGSTLARSSGLYWCIFILSIALLVALFCYKSKYPTNFYLLGAWTLSIAITIATACAVTMCDPMVTPTRSMSDAVPLSLAPRGGQLLLAGPLTCAIGTEAANQGINSVVIAAFLTGVIFISLTVFTFQSKIDFSFLGAGLGAALLCLILWGFVMSIFGVGSRYLYGMAGSVIFSLYIVYDTWRLCNVYGPDDYILATIDLYLDIINLFMMLLQMFNSRD</sequence>
<comment type="subcellular location">
    <subcellularLocation>
        <location evidence="1">Membrane</location>
        <topology evidence="1">Multi-pass membrane protein</topology>
    </subcellularLocation>
</comment>
<gene>
    <name evidence="6" type="ORF">HTEP1355_LOCUS15202</name>
</gene>
<feature type="transmembrane region" description="Helical" evidence="5">
    <location>
        <begin position="140"/>
        <end position="163"/>
    </location>
</feature>
<dbReference type="PANTHER" id="PTHR23291">
    <property type="entry name" value="BAX INHIBITOR-RELATED"/>
    <property type="match status" value="1"/>
</dbReference>
<feature type="transmembrane region" description="Helical" evidence="5">
    <location>
        <begin position="237"/>
        <end position="260"/>
    </location>
</feature>
<dbReference type="EMBL" id="HBFN01026330">
    <property type="protein sequence ID" value="CAD8801529.1"/>
    <property type="molecule type" value="Transcribed_RNA"/>
</dbReference>
<dbReference type="AlphaFoldDB" id="A0A7S0YX53"/>
<evidence type="ECO:0000256" key="3">
    <source>
        <dbReference type="ARBA" id="ARBA00022989"/>
    </source>
</evidence>
<protein>
    <submittedName>
        <fullName evidence="6">Uncharacterized protein</fullName>
    </submittedName>
</protein>
<evidence type="ECO:0000256" key="1">
    <source>
        <dbReference type="ARBA" id="ARBA00004141"/>
    </source>
</evidence>
<feature type="transmembrane region" description="Helical" evidence="5">
    <location>
        <begin position="71"/>
        <end position="94"/>
    </location>
</feature>
<keyword evidence="2 5" id="KW-0812">Transmembrane</keyword>
<feature type="transmembrane region" description="Helical" evidence="5">
    <location>
        <begin position="297"/>
        <end position="318"/>
    </location>
</feature>
<evidence type="ECO:0000256" key="5">
    <source>
        <dbReference type="RuleBase" id="RU004379"/>
    </source>
</evidence>
<evidence type="ECO:0000256" key="2">
    <source>
        <dbReference type="ARBA" id="ARBA00022692"/>
    </source>
</evidence>
<keyword evidence="4 5" id="KW-0472">Membrane</keyword>
<feature type="transmembrane region" description="Helical" evidence="5">
    <location>
        <begin position="211"/>
        <end position="230"/>
    </location>
</feature>
<proteinExistence type="inferred from homology"/>
<comment type="similarity">
    <text evidence="5">Belongs to the BI1 family.</text>
</comment>
<dbReference type="InterPro" id="IPR006214">
    <property type="entry name" value="Bax_inhibitor_1-related"/>
</dbReference>
<evidence type="ECO:0000256" key="4">
    <source>
        <dbReference type="ARBA" id="ARBA00023136"/>
    </source>
</evidence>
<name>A0A7S0YX53_9CRYP</name>
<feature type="transmembrane region" description="Helical" evidence="5">
    <location>
        <begin position="114"/>
        <end position="133"/>
    </location>
</feature>
<dbReference type="PANTHER" id="PTHR23291:SF50">
    <property type="entry name" value="PROTEIN LIFEGUARD 4"/>
    <property type="match status" value="1"/>
</dbReference>
<dbReference type="GO" id="GO:0016020">
    <property type="term" value="C:membrane"/>
    <property type="evidence" value="ECO:0007669"/>
    <property type="project" value="UniProtKB-SubCell"/>
</dbReference>
<accession>A0A7S0YX53</accession>
<dbReference type="Pfam" id="PF01027">
    <property type="entry name" value="Bax1-I"/>
    <property type="match status" value="1"/>
</dbReference>
<reference evidence="6" key="1">
    <citation type="submission" date="2021-01" db="EMBL/GenBank/DDBJ databases">
        <authorList>
            <person name="Corre E."/>
            <person name="Pelletier E."/>
            <person name="Niang G."/>
            <person name="Scheremetjew M."/>
            <person name="Finn R."/>
            <person name="Kale V."/>
            <person name="Holt S."/>
            <person name="Cochrane G."/>
            <person name="Meng A."/>
            <person name="Brown T."/>
            <person name="Cohen L."/>
        </authorList>
    </citation>
    <scope>NUCLEOTIDE SEQUENCE</scope>
    <source>
        <strain evidence="6">CCMP443</strain>
    </source>
</reference>
<organism evidence="6">
    <name type="scientific">Hemiselmis tepida</name>
    <dbReference type="NCBI Taxonomy" id="464990"/>
    <lineage>
        <taxon>Eukaryota</taxon>
        <taxon>Cryptophyceae</taxon>
        <taxon>Cryptomonadales</taxon>
        <taxon>Hemiselmidaceae</taxon>
        <taxon>Hemiselmis</taxon>
    </lineage>
</organism>
<evidence type="ECO:0000313" key="6">
    <source>
        <dbReference type="EMBL" id="CAD8801529.1"/>
    </source>
</evidence>
<feature type="transmembrane region" description="Helical" evidence="5">
    <location>
        <begin position="266"/>
        <end position="285"/>
    </location>
</feature>
<keyword evidence="3 5" id="KW-1133">Transmembrane helix</keyword>